<name>A0A2N3N6H9_9PEZI</name>
<feature type="signal peptide" evidence="2">
    <location>
        <begin position="1"/>
        <end position="20"/>
    </location>
</feature>
<protein>
    <submittedName>
        <fullName evidence="3">Uncharacterized protein</fullName>
    </submittedName>
</protein>
<dbReference type="Proteomes" id="UP000233524">
    <property type="component" value="Unassembled WGS sequence"/>
</dbReference>
<dbReference type="EMBL" id="NLAX01000701">
    <property type="protein sequence ID" value="PKS08041.1"/>
    <property type="molecule type" value="Genomic_DNA"/>
</dbReference>
<evidence type="ECO:0000313" key="4">
    <source>
        <dbReference type="Proteomes" id="UP000233524"/>
    </source>
</evidence>
<gene>
    <name evidence="3" type="ORF">jhhlp_006653</name>
</gene>
<feature type="transmembrane region" description="Helical" evidence="1">
    <location>
        <begin position="327"/>
        <end position="349"/>
    </location>
</feature>
<sequence>MSAAIIFWVLLNVASQLAFASMSLTYSLESNWDMALLVDGNISLPIMENITTNNLVKSEASWQEAQEYTANRYGLMSLAFKTSGLDEKPSQGQLWYSGDPTVFCEEENTSAMCTYVFHETSPQSLFLDDYLPVKASTNRSINATVTCESWVVVDGGNGTTGNITIKTESGDVSVQMPPQGRPDRTIFMLDDEYDCGEGCSVIQASEFSDSSPWFYKCNVTVGSVANATRSIEEVSLNLTTLASAAIALRGFASTSSVEGDDSVQYAVYPAETVVGYPNNGSVVGMALTMSRFAVGVIAFTAENNAMATVNGREPTIGTRLHIEHWDIVNVIFILTIAVQLLLGLANLFFAHKVVIPSNGLVDEARILRPMMKQENPDSVISMQRRRKQKDVSQWIYRNRPLGDGVFDLYLEER</sequence>
<reference evidence="3 4" key="1">
    <citation type="journal article" date="2017" name="G3 (Bethesda)">
        <title>First Draft Genome Sequence of the Pathogenic Fungus Lomentospora prolificans (Formerly Scedosporium prolificans).</title>
        <authorList>
            <person name="Luo R."/>
            <person name="Zimin A."/>
            <person name="Workman R."/>
            <person name="Fan Y."/>
            <person name="Pertea G."/>
            <person name="Grossman N."/>
            <person name="Wear M.P."/>
            <person name="Jia B."/>
            <person name="Miller H."/>
            <person name="Casadevall A."/>
            <person name="Timp W."/>
            <person name="Zhang S.X."/>
            <person name="Salzberg S.L."/>
        </authorList>
    </citation>
    <scope>NUCLEOTIDE SEQUENCE [LARGE SCALE GENOMIC DNA]</scope>
    <source>
        <strain evidence="3 4">JHH-5317</strain>
    </source>
</reference>
<organism evidence="3 4">
    <name type="scientific">Lomentospora prolificans</name>
    <dbReference type="NCBI Taxonomy" id="41688"/>
    <lineage>
        <taxon>Eukaryota</taxon>
        <taxon>Fungi</taxon>
        <taxon>Dikarya</taxon>
        <taxon>Ascomycota</taxon>
        <taxon>Pezizomycotina</taxon>
        <taxon>Sordariomycetes</taxon>
        <taxon>Hypocreomycetidae</taxon>
        <taxon>Microascales</taxon>
        <taxon>Microascaceae</taxon>
        <taxon>Lomentospora</taxon>
    </lineage>
</organism>
<keyword evidence="4" id="KW-1185">Reference proteome</keyword>
<evidence type="ECO:0000256" key="2">
    <source>
        <dbReference type="SAM" id="SignalP"/>
    </source>
</evidence>
<dbReference type="OrthoDB" id="3596604at2759"/>
<keyword evidence="1" id="KW-1133">Transmembrane helix</keyword>
<dbReference type="VEuPathDB" id="FungiDB:jhhlp_006653"/>
<dbReference type="AlphaFoldDB" id="A0A2N3N6H9"/>
<comment type="caution">
    <text evidence="3">The sequence shown here is derived from an EMBL/GenBank/DDBJ whole genome shotgun (WGS) entry which is preliminary data.</text>
</comment>
<keyword evidence="1" id="KW-0812">Transmembrane</keyword>
<accession>A0A2N3N6H9</accession>
<keyword evidence="2" id="KW-0732">Signal</keyword>
<keyword evidence="1" id="KW-0472">Membrane</keyword>
<feature type="chain" id="PRO_5014665403" evidence="2">
    <location>
        <begin position="21"/>
        <end position="413"/>
    </location>
</feature>
<evidence type="ECO:0000256" key="1">
    <source>
        <dbReference type="SAM" id="Phobius"/>
    </source>
</evidence>
<proteinExistence type="predicted"/>
<dbReference type="InParanoid" id="A0A2N3N6H9"/>
<evidence type="ECO:0000313" key="3">
    <source>
        <dbReference type="EMBL" id="PKS08041.1"/>
    </source>
</evidence>